<feature type="transmembrane region" description="Helical" evidence="8">
    <location>
        <begin position="650"/>
        <end position="674"/>
    </location>
</feature>
<dbReference type="Pfam" id="PF13967">
    <property type="entry name" value="RSN1_TM"/>
    <property type="match status" value="1"/>
</dbReference>
<dbReference type="GO" id="GO:0005227">
    <property type="term" value="F:calcium-activated cation channel activity"/>
    <property type="evidence" value="ECO:0007669"/>
    <property type="project" value="InterPro"/>
</dbReference>
<feature type="transmembrane region" description="Helical" evidence="8">
    <location>
        <begin position="695"/>
        <end position="718"/>
    </location>
</feature>
<dbReference type="PANTHER" id="PTHR13018">
    <property type="entry name" value="PROBABLE MEMBRANE PROTEIN DUF221-RELATED"/>
    <property type="match status" value="1"/>
</dbReference>
<dbReference type="InterPro" id="IPR027815">
    <property type="entry name" value="CSC1/OSCA1-like_cyt"/>
</dbReference>
<feature type="region of interest" description="Disordered" evidence="7">
    <location>
        <begin position="976"/>
        <end position="1006"/>
    </location>
</feature>
<evidence type="ECO:0000256" key="5">
    <source>
        <dbReference type="ARBA" id="ARBA00022989"/>
    </source>
</evidence>
<dbReference type="Pfam" id="PF02714">
    <property type="entry name" value="RSN1_7TM"/>
    <property type="match status" value="1"/>
</dbReference>
<organism evidence="12 13">
    <name type="scientific">Grifola frondosa</name>
    <name type="common">Maitake</name>
    <name type="synonym">Polyporus frondosus</name>
    <dbReference type="NCBI Taxonomy" id="5627"/>
    <lineage>
        <taxon>Eukaryota</taxon>
        <taxon>Fungi</taxon>
        <taxon>Dikarya</taxon>
        <taxon>Basidiomycota</taxon>
        <taxon>Agaricomycotina</taxon>
        <taxon>Agaricomycetes</taxon>
        <taxon>Polyporales</taxon>
        <taxon>Grifolaceae</taxon>
        <taxon>Grifola</taxon>
    </lineage>
</organism>
<evidence type="ECO:0000256" key="8">
    <source>
        <dbReference type="SAM" id="Phobius"/>
    </source>
</evidence>
<feature type="compositionally biased region" description="Polar residues" evidence="7">
    <location>
        <begin position="992"/>
        <end position="1006"/>
    </location>
</feature>
<dbReference type="Pfam" id="PF14703">
    <property type="entry name" value="PHM7_cyt"/>
    <property type="match status" value="1"/>
</dbReference>
<dbReference type="InterPro" id="IPR032880">
    <property type="entry name" value="CSC1/OSCA1-like_N"/>
</dbReference>
<name>A0A1C7M389_GRIFR</name>
<feature type="domain" description="CSC1/OSCA1-like N-terminal transmembrane" evidence="10">
    <location>
        <begin position="54"/>
        <end position="178"/>
    </location>
</feature>
<feature type="region of interest" description="Disordered" evidence="7">
    <location>
        <begin position="436"/>
        <end position="476"/>
    </location>
</feature>
<feature type="region of interest" description="Disordered" evidence="7">
    <location>
        <begin position="1021"/>
        <end position="1064"/>
    </location>
</feature>
<comment type="similarity">
    <text evidence="2">Belongs to the CSC1 (TC 1.A.17) family.</text>
</comment>
<evidence type="ECO:0000259" key="11">
    <source>
        <dbReference type="Pfam" id="PF14703"/>
    </source>
</evidence>
<dbReference type="OMA" id="FNFYYWL"/>
<feature type="domain" description="CSC1/OSCA1-like 7TM region" evidence="9">
    <location>
        <begin position="600"/>
        <end position="872"/>
    </location>
</feature>
<keyword evidence="5 8" id="KW-1133">Transmembrane helix</keyword>
<keyword evidence="4 8" id="KW-0812">Transmembrane</keyword>
<protein>
    <recommendedName>
        <fullName evidence="14">Calcium permeable stress-gated cation channel 1</fullName>
    </recommendedName>
</protein>
<feature type="compositionally biased region" description="Low complexity" evidence="7">
    <location>
        <begin position="1219"/>
        <end position="1236"/>
    </location>
</feature>
<keyword evidence="13" id="KW-1185">Reference proteome</keyword>
<comment type="caution">
    <text evidence="12">The sequence shown here is derived from an EMBL/GenBank/DDBJ whole genome shotgun (WGS) entry which is preliminary data.</text>
</comment>
<feature type="transmembrane region" description="Helical" evidence="8">
    <location>
        <begin position="753"/>
        <end position="771"/>
    </location>
</feature>
<comment type="subcellular location">
    <subcellularLocation>
        <location evidence="1">Membrane</location>
        <topology evidence="1">Multi-pass membrane protein</topology>
    </subcellularLocation>
</comment>
<evidence type="ECO:0000313" key="12">
    <source>
        <dbReference type="EMBL" id="OBZ71410.1"/>
    </source>
</evidence>
<evidence type="ECO:0000259" key="9">
    <source>
        <dbReference type="Pfam" id="PF02714"/>
    </source>
</evidence>
<reference evidence="12 13" key="1">
    <citation type="submission" date="2016-03" db="EMBL/GenBank/DDBJ databases">
        <title>Whole genome sequencing of Grifola frondosa 9006-11.</title>
        <authorList>
            <person name="Min B."/>
            <person name="Park H."/>
            <person name="Kim J.-G."/>
            <person name="Cho H."/>
            <person name="Oh Y.-L."/>
            <person name="Kong W.-S."/>
            <person name="Choi I.-G."/>
        </authorList>
    </citation>
    <scope>NUCLEOTIDE SEQUENCE [LARGE SCALE GENOMIC DNA]</scope>
    <source>
        <strain evidence="12 13">9006-11</strain>
    </source>
</reference>
<feature type="transmembrane region" description="Helical" evidence="8">
    <location>
        <begin position="158"/>
        <end position="180"/>
    </location>
</feature>
<feature type="domain" description="CSC1/OSCA1-like cytosolic" evidence="11">
    <location>
        <begin position="321"/>
        <end position="585"/>
    </location>
</feature>
<evidence type="ECO:0000256" key="4">
    <source>
        <dbReference type="ARBA" id="ARBA00022692"/>
    </source>
</evidence>
<accession>A0A1C7M389</accession>
<feature type="region of interest" description="Disordered" evidence="7">
    <location>
        <begin position="1"/>
        <end position="22"/>
    </location>
</feature>
<feature type="region of interest" description="Disordered" evidence="7">
    <location>
        <begin position="386"/>
        <end position="421"/>
    </location>
</feature>
<dbReference type="InterPro" id="IPR045122">
    <property type="entry name" value="Csc1-like"/>
</dbReference>
<dbReference type="PANTHER" id="PTHR13018:SF139">
    <property type="entry name" value="PHOSPHATE METABOLISM PROTEIN 7"/>
    <property type="match status" value="1"/>
</dbReference>
<dbReference type="OrthoDB" id="1689567at2759"/>
<feature type="transmembrane region" description="Helical" evidence="8">
    <location>
        <begin position="108"/>
        <end position="130"/>
    </location>
</feature>
<keyword evidence="6 8" id="KW-0472">Membrane</keyword>
<feature type="transmembrane region" description="Helical" evidence="8">
    <location>
        <begin position="857"/>
        <end position="875"/>
    </location>
</feature>
<dbReference type="Proteomes" id="UP000092993">
    <property type="component" value="Unassembled WGS sequence"/>
</dbReference>
<feature type="transmembrane region" description="Helical" evidence="8">
    <location>
        <begin position="601"/>
        <end position="627"/>
    </location>
</feature>
<sequence>MATIQNRPFSRNYSRWSQDASSSPLSTAHEYMKKKRRGRRYPEGLGSVESWQFGYLYQGRSWAKRPSPPHPRGWPLGWVKQVLAFPEDRMNELRGVDATLYTRFLRGCLYFTLLQTLTTLPILLPIHVTFSDGSVSPKSMTRASISSLVLTAKGLSLLWVHIVLLFWITFTWIATLYWICRGAFRFRAQKIVAAANRAACDAEEEKIAQYNPHPHPQYPFHALPQLDDDKSNRGLRLRTVMVTNIPAQLRSEKDLKEYFEYYMSRHVARPTLGITSSTQPGFLNKTFAFLFNRARRLPTHINRARAFSRSAELEQAVQPHEIKPEDVPTIDRVVLVRRMSELASLLERREEVLRLLETAHIKLARKTLTAIKDAIDRKEDPGLLRTAVHRMSMARSSRKSGGQSLDVEGAAGSDEGTTEGEDRMQLLTRTLRPYLSEADAPHPSRQSQKTSFWPRSVSNVDPSPSSHARPLPPPVDQEKTVWEALLSLPRSTLDTYQPLIHLSSLFRGKTVPAIDYYTAKLQLLTSLITEKRAIAVADYEPMSTAFVTFVDPADARRACKYLAVHPSNPLQCLVTMAPSYEDLDWTRLMKSTFRVEFVKDWVVELGVWGFTIFWVFPVSFFVGLVSIDNISTFWPGLAHYLNRHDWEEELIQSFLPTVLVALLSLLIPLLLLLIAKRAHTIATLSALHDRIMTRYYKFLIVNVLVFFCVGTAALQSFLVSFKATSAPQIISVISQSFPVAGPFYVGCHIHDRHAWGFELALFGLPLIMYPSTKRQVTPRKRAVGIRPRTFNYYYWLPNHMLVIHVIMVFSVLNPLVIPFAFIYFCVEATVVKNQLLHVYAKNYEGNGQLLLIRMIRYSLDGLILAQVVFLAYMVVNMKTANVALSAVLIVVTAIAKVLLTRICRARYERDDFLEAQIICRTGNVTEDVLDTADPMDGEIRQAEIARKLEDPQARTADLWTWRLPIKINFPYATIHRRPSKGARRRPNPFGPSHTNGSDTRLHPTSSTAGLLRERSVTAGPSLAAWQESDVVEDNSPITSEDLSRPKPVARHPPHPAWDDESSPNHPYDNPFYTRAISDVLWLPRDPLGLLDLDDTIDLRISLTCQPSAGKLGAWPEDNFIVTGLSGAFPTSIGSFDDALSFTTQYRHLDGTEEIDLPADIASRVESIYNEDDVEVAIPRRPSHFKRRRASDVSTPPNLGVRRPSTFDAGSALGFRSFSLNSGPSGSSRGPPSFLSSSDRRRRNRSVSVDHELGMRTDSQTRPSQMARSTLSVVDSPASASFTNIRNPMAPRVVSTTEAVRHEVLKEEQDVLEESLVEDPEAGKVGETRSWLTSWMFAKDESS</sequence>
<dbReference type="EMBL" id="LUGG01000011">
    <property type="protein sequence ID" value="OBZ71410.1"/>
    <property type="molecule type" value="Genomic_DNA"/>
</dbReference>
<evidence type="ECO:0008006" key="14">
    <source>
        <dbReference type="Google" id="ProtNLM"/>
    </source>
</evidence>
<gene>
    <name evidence="12" type="ORF">A0H81_08778</name>
</gene>
<evidence type="ECO:0000256" key="2">
    <source>
        <dbReference type="ARBA" id="ARBA00007779"/>
    </source>
</evidence>
<dbReference type="STRING" id="5627.A0A1C7M389"/>
<dbReference type="GO" id="GO:0005886">
    <property type="term" value="C:plasma membrane"/>
    <property type="evidence" value="ECO:0007669"/>
    <property type="project" value="TreeGrafter"/>
</dbReference>
<feature type="transmembrane region" description="Helical" evidence="8">
    <location>
        <begin position="881"/>
        <end position="899"/>
    </location>
</feature>
<feature type="compositionally biased region" description="Polar residues" evidence="7">
    <location>
        <begin position="1256"/>
        <end position="1277"/>
    </location>
</feature>
<feature type="region of interest" description="Disordered" evidence="7">
    <location>
        <begin position="1184"/>
        <end position="1204"/>
    </location>
</feature>
<feature type="compositionally biased region" description="Basic residues" evidence="7">
    <location>
        <begin position="976"/>
        <end position="986"/>
    </location>
</feature>
<feature type="region of interest" description="Disordered" evidence="7">
    <location>
        <begin position="1219"/>
        <end position="1277"/>
    </location>
</feature>
<evidence type="ECO:0000256" key="1">
    <source>
        <dbReference type="ARBA" id="ARBA00004141"/>
    </source>
</evidence>
<evidence type="ECO:0000256" key="6">
    <source>
        <dbReference type="ARBA" id="ARBA00023136"/>
    </source>
</evidence>
<evidence type="ECO:0000259" key="10">
    <source>
        <dbReference type="Pfam" id="PF13967"/>
    </source>
</evidence>
<dbReference type="InterPro" id="IPR003864">
    <property type="entry name" value="CSC1/OSCA1-like_7TM"/>
</dbReference>
<proteinExistence type="inferred from homology"/>
<evidence type="ECO:0000256" key="7">
    <source>
        <dbReference type="SAM" id="MobiDB-lite"/>
    </source>
</evidence>
<evidence type="ECO:0000313" key="13">
    <source>
        <dbReference type="Proteomes" id="UP000092993"/>
    </source>
</evidence>
<keyword evidence="3" id="KW-0813">Transport</keyword>
<feature type="compositionally biased region" description="Polar residues" evidence="7">
    <location>
        <begin position="444"/>
        <end position="466"/>
    </location>
</feature>
<evidence type="ECO:0000256" key="3">
    <source>
        <dbReference type="ARBA" id="ARBA00022448"/>
    </source>
</evidence>